<dbReference type="GO" id="GO:0044780">
    <property type="term" value="P:bacterial-type flagellum assembly"/>
    <property type="evidence" value="ECO:0007669"/>
    <property type="project" value="InterPro"/>
</dbReference>
<name>A0A1I7M3T3_9BURK</name>
<comment type="function">
    <text evidence="9">Role in flagellar biosynthesis.</text>
</comment>
<keyword evidence="10" id="KW-0966">Cell projection</keyword>
<evidence type="ECO:0000256" key="1">
    <source>
        <dbReference type="ARBA" id="ARBA00004651"/>
    </source>
</evidence>
<dbReference type="Proteomes" id="UP000199391">
    <property type="component" value="Unassembled WGS sequence"/>
</dbReference>
<evidence type="ECO:0000313" key="11">
    <source>
        <dbReference type="Proteomes" id="UP000199391"/>
    </source>
</evidence>
<keyword evidence="10" id="KW-0282">Flagellum</keyword>
<dbReference type="InterPro" id="IPR006305">
    <property type="entry name" value="FliQ"/>
</dbReference>
<reference evidence="11" key="1">
    <citation type="submission" date="2016-10" db="EMBL/GenBank/DDBJ databases">
        <authorList>
            <person name="Varghese N."/>
            <person name="Submissions S."/>
        </authorList>
    </citation>
    <scope>NUCLEOTIDE SEQUENCE [LARGE SCALE GENOMIC DNA]</scope>
    <source>
        <strain evidence="11">CGMCC 1.11014</strain>
    </source>
</reference>
<dbReference type="GO" id="GO:0005886">
    <property type="term" value="C:plasma membrane"/>
    <property type="evidence" value="ECO:0007669"/>
    <property type="project" value="UniProtKB-SubCell"/>
</dbReference>
<organism evidence="10 11">
    <name type="scientific">Pseudoduganella namucuonensis</name>
    <dbReference type="NCBI Taxonomy" id="1035707"/>
    <lineage>
        <taxon>Bacteria</taxon>
        <taxon>Pseudomonadati</taxon>
        <taxon>Pseudomonadota</taxon>
        <taxon>Betaproteobacteria</taxon>
        <taxon>Burkholderiales</taxon>
        <taxon>Oxalobacteraceae</taxon>
        <taxon>Telluria group</taxon>
        <taxon>Pseudoduganella</taxon>
    </lineage>
</organism>
<dbReference type="STRING" id="1035707.SAMN05216552_10546"/>
<keyword evidence="8 9" id="KW-0975">Bacterial flagellum</keyword>
<dbReference type="GO" id="GO:0009306">
    <property type="term" value="P:protein secretion"/>
    <property type="evidence" value="ECO:0007669"/>
    <property type="project" value="InterPro"/>
</dbReference>
<comment type="subcellular location">
    <subcellularLocation>
        <location evidence="1 9">Cell membrane</location>
        <topology evidence="1">Multi-pass membrane protein</topology>
    </subcellularLocation>
    <subcellularLocation>
        <location evidence="9">Bacterial flagellum basal body</location>
    </subcellularLocation>
</comment>
<dbReference type="InterPro" id="IPR002191">
    <property type="entry name" value="Bac_export_3"/>
</dbReference>
<dbReference type="NCBIfam" id="TIGR01402">
    <property type="entry name" value="fliQ"/>
    <property type="match status" value="1"/>
</dbReference>
<evidence type="ECO:0000256" key="4">
    <source>
        <dbReference type="ARBA" id="ARBA00022475"/>
    </source>
</evidence>
<feature type="transmembrane region" description="Helical" evidence="9">
    <location>
        <begin position="13"/>
        <end position="37"/>
    </location>
</feature>
<dbReference type="RefSeq" id="WP_093560946.1">
    <property type="nucleotide sequence ID" value="NZ_FPBO01000054.1"/>
</dbReference>
<evidence type="ECO:0000256" key="6">
    <source>
        <dbReference type="ARBA" id="ARBA00022989"/>
    </source>
</evidence>
<evidence type="ECO:0000256" key="3">
    <source>
        <dbReference type="ARBA" id="ARBA00021718"/>
    </source>
</evidence>
<keyword evidence="5 9" id="KW-0812">Transmembrane</keyword>
<evidence type="ECO:0000256" key="8">
    <source>
        <dbReference type="ARBA" id="ARBA00023143"/>
    </source>
</evidence>
<dbReference type="EMBL" id="FPBO01000054">
    <property type="protein sequence ID" value="SFV16621.1"/>
    <property type="molecule type" value="Genomic_DNA"/>
</dbReference>
<keyword evidence="7 9" id="KW-0472">Membrane</keyword>
<keyword evidence="11" id="KW-1185">Reference proteome</keyword>
<dbReference type="GO" id="GO:0009425">
    <property type="term" value="C:bacterial-type flagellum basal body"/>
    <property type="evidence" value="ECO:0007669"/>
    <property type="project" value="UniProtKB-SubCell"/>
</dbReference>
<feature type="transmembrane region" description="Helical" evidence="9">
    <location>
        <begin position="49"/>
        <end position="70"/>
    </location>
</feature>
<keyword evidence="6 9" id="KW-1133">Transmembrane helix</keyword>
<dbReference type="PIRSF" id="PIRSF004669">
    <property type="entry name" value="FliQ"/>
    <property type="match status" value="1"/>
</dbReference>
<dbReference type="Pfam" id="PF01313">
    <property type="entry name" value="Bac_export_3"/>
    <property type="match status" value="1"/>
</dbReference>
<dbReference type="PRINTS" id="PR00952">
    <property type="entry name" value="TYPE3IMQPROT"/>
</dbReference>
<dbReference type="AlphaFoldDB" id="A0A1I7M3T3"/>
<accession>A0A1I7M3T3</accession>
<protein>
    <recommendedName>
        <fullName evidence="3 9">Flagellar biosynthetic protein FliQ</fullName>
    </recommendedName>
</protein>
<evidence type="ECO:0000256" key="5">
    <source>
        <dbReference type="ARBA" id="ARBA00022692"/>
    </source>
</evidence>
<gene>
    <name evidence="9" type="primary">fliQ</name>
    <name evidence="10" type="ORF">SAMN05216552_10546</name>
</gene>
<evidence type="ECO:0000256" key="2">
    <source>
        <dbReference type="ARBA" id="ARBA00006156"/>
    </source>
</evidence>
<evidence type="ECO:0000256" key="7">
    <source>
        <dbReference type="ARBA" id="ARBA00023136"/>
    </source>
</evidence>
<sequence length="88" mass="9328">MRGDLALQLLADLLWNALLISAPLLAVTLVVGLLVSVVQVVTQVQEASLTFIPKIVAAVVVLVVCGPWMLKRLVGYAVGLVASIPSYF</sequence>
<dbReference type="PANTHER" id="PTHR34040">
    <property type="entry name" value="FLAGELLAR BIOSYNTHETIC PROTEIN FLIQ"/>
    <property type="match status" value="1"/>
</dbReference>
<dbReference type="PANTHER" id="PTHR34040:SF2">
    <property type="entry name" value="FLAGELLAR BIOSYNTHETIC PROTEIN FLIQ"/>
    <property type="match status" value="1"/>
</dbReference>
<keyword evidence="4 9" id="KW-1003">Cell membrane</keyword>
<keyword evidence="10" id="KW-0969">Cilium</keyword>
<evidence type="ECO:0000313" key="10">
    <source>
        <dbReference type="EMBL" id="SFV16621.1"/>
    </source>
</evidence>
<comment type="similarity">
    <text evidence="2 9">Belongs to the FliQ/MopD/SpaQ family.</text>
</comment>
<evidence type="ECO:0000256" key="9">
    <source>
        <dbReference type="RuleBase" id="RU364090"/>
    </source>
</evidence>
<proteinExistence type="inferred from homology"/>